<evidence type="ECO:0000313" key="2">
    <source>
        <dbReference type="Proteomes" id="UP000186720"/>
    </source>
</evidence>
<comment type="caution">
    <text evidence="1">The sequence shown here is derived from an EMBL/GenBank/DDBJ whole genome shotgun (WGS) entry which is preliminary data.</text>
</comment>
<reference evidence="1 2" key="1">
    <citation type="submission" date="2016-11" db="EMBL/GenBank/DDBJ databases">
        <title>Whole Genome Sequencing of Mucilaginibacter polytrichastri RG4-7(T) isolated from the moss sample.</title>
        <authorList>
            <person name="Li Y."/>
        </authorList>
    </citation>
    <scope>NUCLEOTIDE SEQUENCE [LARGE SCALE GENOMIC DNA]</scope>
    <source>
        <strain evidence="1 2">RG4-7</strain>
    </source>
</reference>
<dbReference type="Proteomes" id="UP000186720">
    <property type="component" value="Unassembled WGS sequence"/>
</dbReference>
<dbReference type="AlphaFoldDB" id="A0A1Q5ZZZ5"/>
<gene>
    <name evidence="1" type="ORF">RG47T_2796</name>
</gene>
<protein>
    <submittedName>
        <fullName evidence="1">Uncharacterized protein</fullName>
    </submittedName>
</protein>
<accession>A0A1Q5ZZZ5</accession>
<proteinExistence type="predicted"/>
<name>A0A1Q5ZZZ5_9SPHI</name>
<evidence type="ECO:0000313" key="1">
    <source>
        <dbReference type="EMBL" id="OKS87335.1"/>
    </source>
</evidence>
<sequence length="219" mass="23458">MNYATRFTGNNLMKNISTLIIIIKMKTSIKLSVLILALSSIFTLSTKAQTSTAPASAATRSGVILSVGPDGGVPVGSLHNSYNWNLGGSLQADFPIYNNQLYVTVNAGFDNFFAKTNDVTGLKGSDLQLIPVKAGLKFYPVGNFYIQGEAGASFVTDKNKVGADKSTAFVYAPQIGYQFPLGGKNYLDAGVRFESNTKFVDNGSNNNFFGLRVAYAFGL</sequence>
<dbReference type="InterPro" id="IPR011250">
    <property type="entry name" value="OMP/PagP_B-barrel"/>
</dbReference>
<dbReference type="STRING" id="1302689.RG47T_2796"/>
<organism evidence="1 2">
    <name type="scientific">Mucilaginibacter polytrichastri</name>
    <dbReference type="NCBI Taxonomy" id="1302689"/>
    <lineage>
        <taxon>Bacteria</taxon>
        <taxon>Pseudomonadati</taxon>
        <taxon>Bacteroidota</taxon>
        <taxon>Sphingobacteriia</taxon>
        <taxon>Sphingobacteriales</taxon>
        <taxon>Sphingobacteriaceae</taxon>
        <taxon>Mucilaginibacter</taxon>
    </lineage>
</organism>
<dbReference type="SUPFAM" id="SSF56925">
    <property type="entry name" value="OMPA-like"/>
    <property type="match status" value="1"/>
</dbReference>
<keyword evidence="2" id="KW-1185">Reference proteome</keyword>
<dbReference type="EMBL" id="MPPL01000001">
    <property type="protein sequence ID" value="OKS87335.1"/>
    <property type="molecule type" value="Genomic_DNA"/>
</dbReference>